<feature type="transmembrane region" description="Helical" evidence="2">
    <location>
        <begin position="945"/>
        <end position="967"/>
    </location>
</feature>
<feature type="transmembrane region" description="Helical" evidence="2">
    <location>
        <begin position="919"/>
        <end position="939"/>
    </location>
</feature>
<feature type="transmembrane region" description="Helical" evidence="2">
    <location>
        <begin position="995"/>
        <end position="1015"/>
    </location>
</feature>
<evidence type="ECO:0000256" key="2">
    <source>
        <dbReference type="SAM" id="Phobius"/>
    </source>
</evidence>
<dbReference type="PANTHER" id="PTHR32063">
    <property type="match status" value="1"/>
</dbReference>
<dbReference type="EMBL" id="WOTB01000006">
    <property type="protein sequence ID" value="NHN84227.1"/>
    <property type="molecule type" value="Genomic_DNA"/>
</dbReference>
<feature type="transmembrane region" description="Helical" evidence="2">
    <location>
        <begin position="465"/>
        <end position="490"/>
    </location>
</feature>
<dbReference type="RefSeq" id="WP_173582622.1">
    <property type="nucleotide sequence ID" value="NZ_WOTB01000006.1"/>
</dbReference>
<dbReference type="Gene3D" id="3.30.70.1430">
    <property type="entry name" value="Multidrug efflux transporter AcrB pore domain"/>
    <property type="match status" value="2"/>
</dbReference>
<feature type="transmembrane region" description="Helical" evidence="2">
    <location>
        <begin position="502"/>
        <end position="529"/>
    </location>
</feature>
<comment type="caution">
    <text evidence="3">The sequence shown here is derived from an EMBL/GenBank/DDBJ whole genome shotgun (WGS) entry which is preliminary data.</text>
</comment>
<dbReference type="Gene3D" id="1.20.1640.10">
    <property type="entry name" value="Multidrug efflux transporter AcrB transmembrane domain"/>
    <property type="match status" value="2"/>
</dbReference>
<dbReference type="Gene3D" id="3.30.2090.10">
    <property type="entry name" value="Multidrug efflux transporter AcrB TolC docking domain, DN and DC subdomains"/>
    <property type="match status" value="2"/>
</dbReference>
<dbReference type="Proteomes" id="UP000635278">
    <property type="component" value="Unassembled WGS sequence"/>
</dbReference>
<keyword evidence="2" id="KW-1133">Transmembrane helix</keyword>
<evidence type="ECO:0000313" key="4">
    <source>
        <dbReference type="Proteomes" id="UP000635278"/>
    </source>
</evidence>
<dbReference type="SUPFAM" id="SSF82693">
    <property type="entry name" value="Multidrug efflux transporter AcrB pore domain, PN1, PN2, PC1 and PC2 subdomains"/>
    <property type="match status" value="2"/>
</dbReference>
<evidence type="ECO:0000313" key="3">
    <source>
        <dbReference type="EMBL" id="NHN84227.1"/>
    </source>
</evidence>
<dbReference type="PANTHER" id="PTHR32063:SF64">
    <property type="entry name" value="ACRB_ACRD_ACRF FAMILY PROTEIN"/>
    <property type="match status" value="1"/>
</dbReference>
<feature type="region of interest" description="Disordered" evidence="1">
    <location>
        <begin position="1"/>
        <end position="38"/>
    </location>
</feature>
<feature type="transmembrane region" description="Helical" evidence="2">
    <location>
        <begin position="52"/>
        <end position="70"/>
    </location>
</feature>
<keyword evidence="4" id="KW-1185">Reference proteome</keyword>
<protein>
    <submittedName>
        <fullName evidence="3">AcrB/AcrD/AcrF family protein</fullName>
    </submittedName>
</protein>
<accession>A0ABX0JLX7</accession>
<dbReference type="InterPro" id="IPR001036">
    <property type="entry name" value="Acrflvin-R"/>
</dbReference>
<feature type="transmembrane region" description="Helical" evidence="2">
    <location>
        <begin position="892"/>
        <end position="912"/>
    </location>
</feature>
<organism evidence="3 4">
    <name type="scientific">Acetobacter musti</name>
    <dbReference type="NCBI Taxonomy" id="864732"/>
    <lineage>
        <taxon>Bacteria</taxon>
        <taxon>Pseudomonadati</taxon>
        <taxon>Pseudomonadota</taxon>
        <taxon>Alphaproteobacteria</taxon>
        <taxon>Acetobacterales</taxon>
        <taxon>Acetobacteraceae</taxon>
        <taxon>Acetobacter</taxon>
    </lineage>
</organism>
<sequence>MSGPETTTPDTTSPGTATPEKTVPGNAPGAPVSEPPPPGGVNLSGWSLRHKALVLFFMILIGVAGIRSYFSLGRNEDPPFTVKTMVVQAFLPGASVEETAHQLTDRLEKKLQETPYFDYEKSYTQAAKTTILLNLQSGTPKAQVPDIWYQVRKKIGDDKVFLPSDTVGPFFDDEFGDTYGIIYGFTADGFSSRELRDYVETVRDELLHVPDVAKIDTLGAQDEKIYVDFSARHLARLGINGAMIAAALKAQNTLMPSGTIDTGKEQILVQPTGKFGSAEDIANVTVYAGNRKIRLGDIATVTRTYSDPPQTMFRVNGQDAIGLALSMRSGGDVLALKKNIATKMAELHARMPIGIEAHLVANQPSVVQAAVGDFTTALFEAIAIVLGVSFLSLGGRAGTVVAFCIPFVLAVVFVCMKSSGIDLQRVSLGALIIALGLLVDDAMITVESMVSKLEEGWALTRAATFAYVSTAFPMLTGTLVTVAGFIPVGFARSIAGEYTFSLFAVVGIALIVSWFVAVLVAPLIGVAILKPETAREAKKPRNGRIRATFERILLRSMRHPRITVLVSLAALVVSILLAPLVPKQFFPASDRPELLVNLSLRQGASIKATADISRRLDAILRNDPDIDHWSSYIGRGAIRFYLSLDEQLPNDFFTQTVIVAKSAKAREHLRLRLDERLSREFPDIVHGLFPLELGPPVGWPVQYRLSGRDPDKVRHYAQQVAQLMAKSGQLRLINFDWGDPARKLRIDVRQEDARRLGLSSAAIALIINSTVTGITATQLRDSIYLVDVVLRASREERLSIEDLRNLDIRLPDNQTVPLSAVADVSYVQDYPLIWRRNRLPTMTVQAQLQDGVQADAAVAALASDITAFNRNLPYGYHVDVGGTVEESAKSQASVVAVMPVMALVMMAVLMIQLQSFRRLALVLSVAPFGLIGVVAALLLTGHPMGFIALLGLVALVGMIIRNSVILVHQIQIEQESGKPEWDAVRDAAMIRFRPIMLTAVAAILGMLPIASSVFWGPMADVIMGGLAVATVLTLIFLPSLYVIWFRVCEPAPKDAKGATP</sequence>
<keyword evidence="2" id="KW-0472">Membrane</keyword>
<feature type="compositionally biased region" description="Low complexity" evidence="1">
    <location>
        <begin position="1"/>
        <end position="19"/>
    </location>
</feature>
<feature type="transmembrane region" description="Helical" evidence="2">
    <location>
        <begin position="562"/>
        <end position="581"/>
    </location>
</feature>
<feature type="transmembrane region" description="Helical" evidence="2">
    <location>
        <begin position="400"/>
        <end position="420"/>
    </location>
</feature>
<feature type="transmembrane region" description="Helical" evidence="2">
    <location>
        <begin position="1021"/>
        <end position="1044"/>
    </location>
</feature>
<evidence type="ECO:0000256" key="1">
    <source>
        <dbReference type="SAM" id="MobiDB-lite"/>
    </source>
</evidence>
<dbReference type="Gene3D" id="3.30.70.1440">
    <property type="entry name" value="Multidrug efflux transporter AcrB pore domain"/>
    <property type="match status" value="1"/>
</dbReference>
<dbReference type="Gene3D" id="3.30.70.1320">
    <property type="entry name" value="Multidrug efflux transporter AcrB pore domain like"/>
    <property type="match status" value="1"/>
</dbReference>
<reference evidence="3 4" key="1">
    <citation type="journal article" date="2020" name="Int. J. Syst. Evol. Microbiol.">
        <title>Novel acetic acid bacteria from cider fermentations: Acetobacter conturbans sp. nov. and Acetobacter fallax sp. nov.</title>
        <authorList>
            <person name="Sombolestani A.S."/>
            <person name="Cleenwerck I."/>
            <person name="Cnockaert M."/>
            <person name="Borremans W."/>
            <person name="Wieme A.D."/>
            <person name="De Vuyst L."/>
            <person name="Vandamme P."/>
        </authorList>
    </citation>
    <scope>NUCLEOTIDE SEQUENCE [LARGE SCALE GENOMIC DNA]</scope>
    <source>
        <strain evidence="3 4">LMG 30640</strain>
    </source>
</reference>
<name>A0ABX0JLX7_9PROT</name>
<dbReference type="PRINTS" id="PR00702">
    <property type="entry name" value="ACRIFLAVINRP"/>
</dbReference>
<dbReference type="SUPFAM" id="SSF82866">
    <property type="entry name" value="Multidrug efflux transporter AcrB transmembrane domain"/>
    <property type="match status" value="2"/>
</dbReference>
<keyword evidence="2" id="KW-0812">Transmembrane</keyword>
<dbReference type="Pfam" id="PF00873">
    <property type="entry name" value="ACR_tran"/>
    <property type="match status" value="1"/>
</dbReference>
<dbReference type="SUPFAM" id="SSF82714">
    <property type="entry name" value="Multidrug efflux transporter AcrB TolC docking domain, DN and DC subdomains"/>
    <property type="match status" value="2"/>
</dbReference>
<gene>
    <name evidence="3" type="ORF">GOB93_06155</name>
</gene>
<dbReference type="InterPro" id="IPR027463">
    <property type="entry name" value="AcrB_DN_DC_subdom"/>
</dbReference>
<proteinExistence type="predicted"/>